<keyword evidence="2" id="KW-0819">tRNA processing</keyword>
<feature type="region of interest" description="Disordered" evidence="3">
    <location>
        <begin position="75"/>
        <end position="97"/>
    </location>
</feature>
<dbReference type="Pfam" id="PF25151">
    <property type="entry name" value="TPR_Trm732_C"/>
    <property type="match status" value="1"/>
</dbReference>
<dbReference type="STRING" id="7168.A0A182N1B6"/>
<feature type="region of interest" description="Disordered" evidence="3">
    <location>
        <begin position="1"/>
        <end position="23"/>
    </location>
</feature>
<organism evidence="6 7">
    <name type="scientific">Anopheles dirus</name>
    <dbReference type="NCBI Taxonomy" id="7168"/>
    <lineage>
        <taxon>Eukaryota</taxon>
        <taxon>Metazoa</taxon>
        <taxon>Ecdysozoa</taxon>
        <taxon>Arthropoda</taxon>
        <taxon>Hexapoda</taxon>
        <taxon>Insecta</taxon>
        <taxon>Pterygota</taxon>
        <taxon>Neoptera</taxon>
        <taxon>Endopterygota</taxon>
        <taxon>Diptera</taxon>
        <taxon>Nematocera</taxon>
        <taxon>Culicoidea</taxon>
        <taxon>Culicidae</taxon>
        <taxon>Anophelinae</taxon>
        <taxon>Anopheles</taxon>
    </lineage>
</organism>
<feature type="compositionally biased region" description="Low complexity" evidence="3">
    <location>
        <begin position="75"/>
        <end position="85"/>
    </location>
</feature>
<dbReference type="InterPro" id="IPR051954">
    <property type="entry name" value="tRNA_methyltransferase_THADA"/>
</dbReference>
<dbReference type="VEuPathDB" id="VectorBase:ADIR001424"/>
<proteinExistence type="inferred from homology"/>
<feature type="region of interest" description="Disordered" evidence="3">
    <location>
        <begin position="1348"/>
        <end position="1370"/>
    </location>
</feature>
<dbReference type="PANTHER" id="PTHR14387:SF0">
    <property type="entry name" value="DUF2428 DOMAIN-CONTAINING PROTEIN"/>
    <property type="match status" value="1"/>
</dbReference>
<sequence>MTTVEEEQPQQPQQHQPAGVGGHDAFHERCRHWNERLVQADAFAGVILVCQDICTSIGRTVGSADRAAEAASAAAATATTTTTTAMDKNGDDDSGVTDAATIPAEHVQYQATYATTLRLLGKLLHDKRKTHAQRKIVAKAYYSLCYENLRLGVLNQRSVSGIGDLHDADQNSVALYGMLNSCFLRRVQTDPELAGALTESNLALFLATTGPGYSRSFSTLAENVLTIERVHLFRDAAGSGPRYGKLWTTALMNLESPYHGVRESMLALIKCLARDEPFMRGTVLPAVAQWSWTNRNKLHVMGVLLGQYRLHSLLPALNLNYELLAQGVMLSLRYKHLYTGGQTLVRLLARDQQMPEFVYGMVVRVIREWDIPQLLAMGKFWFSSFGPRDSRRIFELLELERIVSEALAGTDDAAGGGGSGGAASQLPPYLRANRHEKLFHLALFFRRELHEHAQLPQYLTLLCELADGQDDTAPLPPVIRGLLVEALGYHITTDRPGGADGMDILQLTTKLAQYVLDTIETPGNMAVCTANAVVCQRLLRHVVSAQATFDAGAQAVVSKLMSYEMYDRYLLPTGPTKQLLYQPTITALRMFACFVDVFFEFSPSSRYVLQTRPNSTIDWIGKLLPATIGLDELASSFRSMVYGLQHLFRSDFDDVRTVALQMLYNKAAAHSYEPALQARLGELFSRDDPDYLAQSMVALLADTVRRLDGALVLHRRDFYGATLQEEDDPNSQLYRLVDRATEILYGRPDRAPELMARLDVWAAVEAVRAVVELSLLSLNAARAVAEPAATGTNFGIMERSMQLLLDRSEAWDVECVQLRTAPSSAQIALAKRTVQGALWKALRASAMSIECSALWMVEQHLDGRTDAPYVERLEGCLRLLFDISIQCCHRGAIEVAGHCLGRIGRRIMQLRQTVLTVAVAEADGEEEEEEPHEHGERFERTRQIVRAFERFFRACLVEHQLAGDDFRRCRGYLWAMHCCIRSEVEGGGGGVEGSLLRYFLDERVQLEAKARRAMAGDEDGGGEPGSVGVLELHQLNLLARETSLNESMLPHVDQLLVVALTHFASGEWPVRNAALQLYASCVTKLTGQRQQYLDPDSDWPPAYVSFDEVLRKVTGTLQYTLRRLQAIVGGGGGCGGEPAGRTLTTPFLLLVLEFLSKVEYRAYHPTDQRPTLLAFRAIIWQLLRHEHDTVRKMAARCFAQLHDFRTELPAMFENLVVALFTSATGENFRHGLCQALAACVRKRVTLGRHLADGPLLEADAAAPGGDARDAALQHVRQLVTLYYALDEQLHLVSTYRFRCELLELLLYLGFPPDSNVVLQLIHNRVAPNKLGLDVFLIQASRVYNALHPNAPHSTAGTATTTTTAATTTTTTAATATTATATTMPYEIELAPRPHDDLVVYGLDEH</sequence>
<evidence type="ECO:0000256" key="1">
    <source>
        <dbReference type="ARBA" id="ARBA00010409"/>
    </source>
</evidence>
<name>A0A182N1B6_9DIPT</name>
<reference evidence="6" key="2">
    <citation type="submission" date="2020-05" db="UniProtKB">
        <authorList>
            <consortium name="EnsemblMetazoa"/>
        </authorList>
    </citation>
    <scope>IDENTIFICATION</scope>
    <source>
        <strain evidence="6">WRAIR2</strain>
    </source>
</reference>
<dbReference type="Proteomes" id="UP000075884">
    <property type="component" value="Unassembled WGS sequence"/>
</dbReference>
<dbReference type="GO" id="GO:0005829">
    <property type="term" value="C:cytosol"/>
    <property type="evidence" value="ECO:0007669"/>
    <property type="project" value="TreeGrafter"/>
</dbReference>
<keyword evidence="7" id="KW-1185">Reference proteome</keyword>
<reference evidence="7" key="1">
    <citation type="submission" date="2013-03" db="EMBL/GenBank/DDBJ databases">
        <title>The Genome Sequence of Anopheles dirus WRAIR2.</title>
        <authorList>
            <consortium name="The Broad Institute Genomics Platform"/>
            <person name="Neafsey D.E."/>
            <person name="Walton C."/>
            <person name="Walker B."/>
            <person name="Young S.K."/>
            <person name="Zeng Q."/>
            <person name="Gargeya S."/>
            <person name="Fitzgerald M."/>
            <person name="Haas B."/>
            <person name="Abouelleil A."/>
            <person name="Allen A.W."/>
            <person name="Alvarado L."/>
            <person name="Arachchi H.M."/>
            <person name="Berlin A.M."/>
            <person name="Chapman S.B."/>
            <person name="Gainer-Dewar J."/>
            <person name="Goldberg J."/>
            <person name="Griggs A."/>
            <person name="Gujja S."/>
            <person name="Hansen M."/>
            <person name="Howarth C."/>
            <person name="Imamovic A."/>
            <person name="Ireland A."/>
            <person name="Larimer J."/>
            <person name="McCowan C."/>
            <person name="Murphy C."/>
            <person name="Pearson M."/>
            <person name="Poon T.W."/>
            <person name="Priest M."/>
            <person name="Roberts A."/>
            <person name="Saif S."/>
            <person name="Shea T."/>
            <person name="Sisk P."/>
            <person name="Sykes S."/>
            <person name="Wortman J."/>
            <person name="Nusbaum C."/>
            <person name="Birren B."/>
        </authorList>
    </citation>
    <scope>NUCLEOTIDE SEQUENCE [LARGE SCALE GENOMIC DNA]</scope>
    <source>
        <strain evidence="7">WRAIR2</strain>
    </source>
</reference>
<evidence type="ECO:0000313" key="6">
    <source>
        <dbReference type="EnsemblMetazoa" id="ADIR001424-PA"/>
    </source>
</evidence>
<dbReference type="PANTHER" id="PTHR14387">
    <property type="entry name" value="THADA/DEATH RECEPTOR INTERACTING PROTEIN"/>
    <property type="match status" value="1"/>
</dbReference>
<feature type="domain" description="tRNA (32-2'-O)-methyltransferase regulator THADA-like C-terminal TPR repeats region" evidence="5">
    <location>
        <begin position="1071"/>
        <end position="1232"/>
    </location>
</feature>
<accession>A0A182N1B6</accession>
<dbReference type="InterPro" id="IPR056842">
    <property type="entry name" value="THADA-like_TPR_C"/>
</dbReference>
<feature type="domain" description="DUF2428" evidence="4">
    <location>
        <begin position="830"/>
        <end position="1068"/>
    </location>
</feature>
<evidence type="ECO:0000256" key="3">
    <source>
        <dbReference type="SAM" id="MobiDB-lite"/>
    </source>
</evidence>
<protein>
    <submittedName>
        <fullName evidence="6">DUF2428 domain-containing protein</fullName>
    </submittedName>
</protein>
<dbReference type="InterPro" id="IPR019442">
    <property type="entry name" value="THADA/TRM732_DUF2428"/>
</dbReference>
<evidence type="ECO:0000313" key="7">
    <source>
        <dbReference type="Proteomes" id="UP000075884"/>
    </source>
</evidence>
<evidence type="ECO:0000259" key="4">
    <source>
        <dbReference type="Pfam" id="PF10350"/>
    </source>
</evidence>
<evidence type="ECO:0000259" key="5">
    <source>
        <dbReference type="Pfam" id="PF25151"/>
    </source>
</evidence>
<evidence type="ECO:0000256" key="2">
    <source>
        <dbReference type="ARBA" id="ARBA00022694"/>
    </source>
</evidence>
<feature type="compositionally biased region" description="Low complexity" evidence="3">
    <location>
        <begin position="1354"/>
        <end position="1370"/>
    </location>
</feature>
<comment type="similarity">
    <text evidence="1">Belongs to the THADA family.</text>
</comment>
<dbReference type="SUPFAM" id="SSF48371">
    <property type="entry name" value="ARM repeat"/>
    <property type="match status" value="1"/>
</dbReference>
<dbReference type="GO" id="GO:0030488">
    <property type="term" value="P:tRNA methylation"/>
    <property type="evidence" value="ECO:0007669"/>
    <property type="project" value="TreeGrafter"/>
</dbReference>
<dbReference type="Pfam" id="PF10350">
    <property type="entry name" value="DUF2428"/>
    <property type="match status" value="1"/>
</dbReference>
<dbReference type="InterPro" id="IPR016024">
    <property type="entry name" value="ARM-type_fold"/>
</dbReference>
<dbReference type="EnsemblMetazoa" id="ADIR001424-RA">
    <property type="protein sequence ID" value="ADIR001424-PA"/>
    <property type="gene ID" value="ADIR001424"/>
</dbReference>